<evidence type="ECO:0000313" key="3">
    <source>
        <dbReference type="Proteomes" id="UP000245507"/>
    </source>
</evidence>
<keyword evidence="3" id="KW-1185">Reference proteome</keyword>
<keyword evidence="1" id="KW-1133">Transmembrane helix</keyword>
<keyword evidence="1" id="KW-0472">Membrane</keyword>
<feature type="transmembrane region" description="Helical" evidence="1">
    <location>
        <begin position="176"/>
        <end position="196"/>
    </location>
</feature>
<comment type="caution">
    <text evidence="2">The sequence shown here is derived from an EMBL/GenBank/DDBJ whole genome shotgun (WGS) entry which is preliminary data.</text>
</comment>
<sequence>MLQAAVVALWPLLLVGNAFGHPEVELTAESYLAAAAADPWKWYAVHLVAASAALLTIPSAVVVRSLVPGRGRRWATAGTVLAVVGGVALVVAFSIEAGVMRVATELDRQAALAVTDEHLASPEAYLVPVGILGTAVGVILLSVALVVGRAVPTWQAVLYGVGAGATLAPASPGSVLGSVGFVLLAVAAFLVAKQVLAGPTSLGTERGRRLPARAPVAS</sequence>
<dbReference type="Proteomes" id="UP000245507">
    <property type="component" value="Unassembled WGS sequence"/>
</dbReference>
<evidence type="ECO:0000256" key="1">
    <source>
        <dbReference type="SAM" id="Phobius"/>
    </source>
</evidence>
<accession>A0A316THL9</accession>
<feature type="transmembrane region" description="Helical" evidence="1">
    <location>
        <begin position="125"/>
        <end position="147"/>
    </location>
</feature>
<protein>
    <recommendedName>
        <fullName evidence="4">DUF4386 domain-containing protein</fullName>
    </recommendedName>
</protein>
<evidence type="ECO:0008006" key="4">
    <source>
        <dbReference type="Google" id="ProtNLM"/>
    </source>
</evidence>
<proteinExistence type="predicted"/>
<keyword evidence="1" id="KW-0812">Transmembrane</keyword>
<organism evidence="2 3">
    <name type="scientific">Nocardioides silvaticus</name>
    <dbReference type="NCBI Taxonomy" id="2201891"/>
    <lineage>
        <taxon>Bacteria</taxon>
        <taxon>Bacillati</taxon>
        <taxon>Actinomycetota</taxon>
        <taxon>Actinomycetes</taxon>
        <taxon>Propionibacteriales</taxon>
        <taxon>Nocardioidaceae</taxon>
        <taxon>Nocardioides</taxon>
    </lineage>
</organism>
<dbReference type="AlphaFoldDB" id="A0A316THL9"/>
<evidence type="ECO:0000313" key="2">
    <source>
        <dbReference type="EMBL" id="PWN02595.1"/>
    </source>
</evidence>
<feature type="transmembrane region" description="Helical" evidence="1">
    <location>
        <begin position="154"/>
        <end position="170"/>
    </location>
</feature>
<dbReference type="EMBL" id="QGDD01000005">
    <property type="protein sequence ID" value="PWN02595.1"/>
    <property type="molecule type" value="Genomic_DNA"/>
</dbReference>
<name>A0A316THL9_9ACTN</name>
<feature type="transmembrane region" description="Helical" evidence="1">
    <location>
        <begin position="44"/>
        <end position="67"/>
    </location>
</feature>
<reference evidence="2 3" key="1">
    <citation type="submission" date="2018-05" db="EMBL/GenBank/DDBJ databases">
        <title>Nocardioides silvaticus genome.</title>
        <authorList>
            <person name="Li C."/>
            <person name="Wang G."/>
        </authorList>
    </citation>
    <scope>NUCLEOTIDE SEQUENCE [LARGE SCALE GENOMIC DNA]</scope>
    <source>
        <strain evidence="2 3">CCTCC AB 2018079</strain>
    </source>
</reference>
<feature type="transmembrane region" description="Helical" evidence="1">
    <location>
        <begin position="74"/>
        <end position="95"/>
    </location>
</feature>
<gene>
    <name evidence="2" type="ORF">DJ010_12865</name>
</gene>